<sequence>MKNEILEQTGEIILSNSKKAILIQNQNISFNNISIVELDEVFTSD</sequence>
<proteinExistence type="predicted"/>
<gene>
    <name evidence="1" type="ORF">OGZ38_12620</name>
</gene>
<accession>A0AB35KFR4</accession>
<organism evidence="1 2">
    <name type="scientific">Lactococcus lactis</name>
    <dbReference type="NCBI Taxonomy" id="1358"/>
    <lineage>
        <taxon>Bacteria</taxon>
        <taxon>Bacillati</taxon>
        <taxon>Bacillota</taxon>
        <taxon>Bacilli</taxon>
        <taxon>Lactobacillales</taxon>
        <taxon>Streptococcaceae</taxon>
        <taxon>Lactococcus</taxon>
    </lineage>
</organism>
<reference evidence="1" key="2">
    <citation type="journal article" date="2023" name="Food Microbiol.">
        <title>Evaluation of the fermentation potential of lactic acid bacteria isolated from herbs, fruits and vegetables as starter cultures in nut-based milk alternatives.</title>
        <authorList>
            <person name="Huang W."/>
            <person name="Dong A."/>
            <person name="Pham H.T."/>
            <person name="Zhou C."/>
            <person name="Huo Z."/>
            <person name="Watjen A.P."/>
            <person name="Prakash S."/>
            <person name="Bang-Berthelsen C.H."/>
            <person name="Turner M.S."/>
        </authorList>
    </citation>
    <scope>NUCLEOTIDE SEQUENCE</scope>
    <source>
        <strain evidence="1">593</strain>
    </source>
</reference>
<dbReference type="EMBL" id="JAOWLO010000016">
    <property type="protein sequence ID" value="MDG5049980.1"/>
    <property type="molecule type" value="Genomic_DNA"/>
</dbReference>
<dbReference type="AlphaFoldDB" id="A0AB35KFR4"/>
<name>A0AB35KFR4_9LACT</name>
<protein>
    <submittedName>
        <fullName evidence="1">Uncharacterized protein</fullName>
    </submittedName>
</protein>
<comment type="caution">
    <text evidence="1">The sequence shown here is derived from an EMBL/GenBank/DDBJ whole genome shotgun (WGS) entry which is preliminary data.</text>
</comment>
<reference evidence="1" key="1">
    <citation type="submission" date="2022-10" db="EMBL/GenBank/DDBJ databases">
        <authorList>
            <person name="Turner M.S."/>
            <person name="Huang W."/>
        </authorList>
    </citation>
    <scope>NUCLEOTIDE SEQUENCE</scope>
    <source>
        <strain evidence="1">593</strain>
    </source>
</reference>
<evidence type="ECO:0000313" key="2">
    <source>
        <dbReference type="Proteomes" id="UP001152820"/>
    </source>
</evidence>
<dbReference type="RefSeq" id="WP_278200398.1">
    <property type="nucleotide sequence ID" value="NZ_JAOWLO010000016.1"/>
</dbReference>
<evidence type="ECO:0000313" key="1">
    <source>
        <dbReference type="EMBL" id="MDG5049980.1"/>
    </source>
</evidence>
<dbReference type="Proteomes" id="UP001152820">
    <property type="component" value="Unassembled WGS sequence"/>
</dbReference>